<dbReference type="AlphaFoldDB" id="A0A5C6X3Q8"/>
<protein>
    <submittedName>
        <fullName evidence="1">SCP2 sterol-binding domain-containing protein</fullName>
    </submittedName>
</protein>
<evidence type="ECO:0000313" key="2">
    <source>
        <dbReference type="Proteomes" id="UP000321046"/>
    </source>
</evidence>
<organism evidence="1 2">
    <name type="scientific">Lujinxingia vulgaris</name>
    <dbReference type="NCBI Taxonomy" id="2600176"/>
    <lineage>
        <taxon>Bacteria</taxon>
        <taxon>Deltaproteobacteria</taxon>
        <taxon>Bradymonadales</taxon>
        <taxon>Lujinxingiaceae</taxon>
        <taxon>Lujinxingia</taxon>
    </lineage>
</organism>
<evidence type="ECO:0000313" key="1">
    <source>
        <dbReference type="EMBL" id="TXD36443.1"/>
    </source>
</evidence>
<comment type="caution">
    <text evidence="1">The sequence shown here is derived from an EMBL/GenBank/DDBJ whole genome shotgun (WGS) entry which is preliminary data.</text>
</comment>
<reference evidence="1 2" key="1">
    <citation type="submission" date="2019-08" db="EMBL/GenBank/DDBJ databases">
        <title>Bradymonadales sp. TMQ2.</title>
        <authorList>
            <person name="Liang Q."/>
        </authorList>
    </citation>
    <scope>NUCLEOTIDE SEQUENCE [LARGE SCALE GENOMIC DNA]</scope>
    <source>
        <strain evidence="1 2">TMQ2</strain>
    </source>
</reference>
<dbReference type="OrthoDB" id="5500741at2"/>
<dbReference type="EMBL" id="VOSL01000044">
    <property type="protein sequence ID" value="TXD36443.1"/>
    <property type="molecule type" value="Genomic_DNA"/>
</dbReference>
<accession>A0A5C6X3Q8</accession>
<gene>
    <name evidence="1" type="ORF">FRC96_10210</name>
</gene>
<name>A0A5C6X3Q8_9DELT</name>
<proteinExistence type="predicted"/>
<dbReference type="Proteomes" id="UP000321046">
    <property type="component" value="Unassembled WGS sequence"/>
</dbReference>
<dbReference type="RefSeq" id="WP_146974393.1">
    <property type="nucleotide sequence ID" value="NZ_VOSL01000044.1"/>
</dbReference>
<sequence length="205" mass="23253">MKWSEVFEPGLSTDELFLKRLPAMQKTRQQEFREFSSATIIVSVLFEDVDQRFTLTFDEDGLEVIDEEAIDFPVASARGRLSDWQRALPWIQELVIPADAQVARYRGKVHLTPEMIERFERFDGVFEVTVTDLPDARPLTFSIVLNDYEAPDDARVVRASVGWPLLQDVAHGRIDPVQGARQLTMSGEVGLALEIGAFIMRELGL</sequence>